<dbReference type="InterPro" id="IPR011059">
    <property type="entry name" value="Metal-dep_hydrolase_composite"/>
</dbReference>
<dbReference type="GO" id="GO:0035888">
    <property type="term" value="F:isoguanine deaminase activity"/>
    <property type="evidence" value="ECO:0007669"/>
    <property type="project" value="TreeGrafter"/>
</dbReference>
<dbReference type="NCBIfam" id="NF005748">
    <property type="entry name" value="PRK07572.1"/>
    <property type="match status" value="1"/>
</dbReference>
<dbReference type="Proteomes" id="UP000705379">
    <property type="component" value="Unassembled WGS sequence"/>
</dbReference>
<protein>
    <submittedName>
        <fullName evidence="4">Cytosine deaminase</fullName>
        <ecNumber evidence="4">3.5.4.1</ecNumber>
    </submittedName>
</protein>
<reference evidence="4" key="1">
    <citation type="submission" date="2018-08" db="EMBL/GenBank/DDBJ databases">
        <authorList>
            <person name="Jin W."/>
            <person name="Wang H."/>
            <person name="Yang Y."/>
            <person name="Li M."/>
            <person name="Liu J."/>
        </authorList>
    </citation>
    <scope>NUCLEOTIDE SEQUENCE</scope>
    <source>
        <strain evidence="4">AESS21</strain>
    </source>
</reference>
<feature type="domain" description="Amidohydrolase 3" evidence="3">
    <location>
        <begin position="41"/>
        <end position="400"/>
    </location>
</feature>
<organism evidence="4 5">
    <name type="scientific">Roseibium polysiphoniae</name>
    <dbReference type="NCBI Taxonomy" id="2571221"/>
    <lineage>
        <taxon>Bacteria</taxon>
        <taxon>Pseudomonadati</taxon>
        <taxon>Pseudomonadota</taxon>
        <taxon>Alphaproteobacteria</taxon>
        <taxon>Hyphomicrobiales</taxon>
        <taxon>Stappiaceae</taxon>
        <taxon>Roseibium</taxon>
    </lineage>
</organism>
<dbReference type="Pfam" id="PF07969">
    <property type="entry name" value="Amidohydro_3"/>
    <property type="match status" value="1"/>
</dbReference>
<dbReference type="InterPro" id="IPR013108">
    <property type="entry name" value="Amidohydro_3"/>
</dbReference>
<dbReference type="SUPFAM" id="SSF51556">
    <property type="entry name" value="Metallo-dependent hydrolases"/>
    <property type="match status" value="1"/>
</dbReference>
<dbReference type="Gene3D" id="2.30.40.10">
    <property type="entry name" value="Urease, subunit C, domain 1"/>
    <property type="match status" value="1"/>
</dbReference>
<sequence>MSFDLLVKNASLPNGQTGIDIACKDGRIAAVEAGIAADAAQVIDANGQLVSPPFVDSHFHMDATLSLGLPRMNESGTLLEGIALWGELKEILTVEAVVERALRYCDLAVSQGLLAVRSHVDVCDARLTGVKALLEVREKVKDYIDLQLVAFPQDGLYRSPNAEKNLLSALDMGVDVVGGIPHFERTMEDGAKSVRRLCEIAAERGLMVDLHCDESDDPLSRHIETLAYETQRLCLQGRTAGSHLTSMHSMDNYYVSKLLPLIAEAGVHAIANPLINITLQGRHDTYPKRRGQTRVPEMRNYGINVSFGHDCVMDPWYSQGSGDMLEVASMGFHVAQMTSRDDIRYAFDCVTKHPAKALGLEGYGVEKGCKADFVLLQAKDTIEAIRLKATRLAVVRSGKIISQTPPRIAHLSIEGRPETVDTSSYAPA</sequence>
<proteinExistence type="predicted"/>
<dbReference type="GO" id="GO:0004131">
    <property type="term" value="F:cytosine deaminase activity"/>
    <property type="evidence" value="ECO:0007669"/>
    <property type="project" value="UniProtKB-EC"/>
</dbReference>
<comment type="caution">
    <text evidence="4">The sequence shown here is derived from an EMBL/GenBank/DDBJ whole genome shotgun (WGS) entry which is preliminary data.</text>
</comment>
<evidence type="ECO:0000256" key="2">
    <source>
        <dbReference type="ARBA" id="ARBA00022801"/>
    </source>
</evidence>
<reference evidence="4" key="2">
    <citation type="journal article" date="2021" name="Microorganisms">
        <title>Bacterial Dimethylsulfoniopropionate Biosynthesis in the East China Sea.</title>
        <authorList>
            <person name="Liu J."/>
            <person name="Zhang Y."/>
            <person name="Liu J."/>
            <person name="Zhong H."/>
            <person name="Williams B.T."/>
            <person name="Zheng Y."/>
            <person name="Curson A.R.J."/>
            <person name="Sun C."/>
            <person name="Sun H."/>
            <person name="Song D."/>
            <person name="Wagner Mackenzie B."/>
            <person name="Bermejo Martinez A."/>
            <person name="Todd J.D."/>
            <person name="Zhang X.H."/>
        </authorList>
    </citation>
    <scope>NUCLEOTIDE SEQUENCE</scope>
    <source>
        <strain evidence="4">AESS21</strain>
    </source>
</reference>
<dbReference type="Gene3D" id="3.20.20.140">
    <property type="entry name" value="Metal-dependent hydrolases"/>
    <property type="match status" value="1"/>
</dbReference>
<evidence type="ECO:0000313" key="4">
    <source>
        <dbReference type="EMBL" id="MBS8260836.1"/>
    </source>
</evidence>
<gene>
    <name evidence="4" type="ORF">DYI23_11445</name>
</gene>
<dbReference type="CDD" id="cd01293">
    <property type="entry name" value="Bact_CD"/>
    <property type="match status" value="1"/>
</dbReference>
<dbReference type="GO" id="GO:0006209">
    <property type="term" value="P:cytosine catabolic process"/>
    <property type="evidence" value="ECO:0007669"/>
    <property type="project" value="TreeGrafter"/>
</dbReference>
<accession>A0A944CEN1</accession>
<dbReference type="AlphaFoldDB" id="A0A944CEN1"/>
<keyword evidence="1" id="KW-0479">Metal-binding</keyword>
<evidence type="ECO:0000313" key="5">
    <source>
        <dbReference type="Proteomes" id="UP000705379"/>
    </source>
</evidence>
<dbReference type="InterPro" id="IPR052349">
    <property type="entry name" value="Metallo-hydrolase_Enzymes"/>
</dbReference>
<evidence type="ECO:0000256" key="1">
    <source>
        <dbReference type="ARBA" id="ARBA00022723"/>
    </source>
</evidence>
<dbReference type="GO" id="GO:0046872">
    <property type="term" value="F:metal ion binding"/>
    <property type="evidence" value="ECO:0007669"/>
    <property type="project" value="UniProtKB-KW"/>
</dbReference>
<dbReference type="PANTHER" id="PTHR32027:SF0">
    <property type="entry name" value="CYTOSINE DEAMINASE"/>
    <property type="match status" value="1"/>
</dbReference>
<dbReference type="EMBL" id="QTKU01000002">
    <property type="protein sequence ID" value="MBS8260836.1"/>
    <property type="molecule type" value="Genomic_DNA"/>
</dbReference>
<evidence type="ECO:0000259" key="3">
    <source>
        <dbReference type="Pfam" id="PF07969"/>
    </source>
</evidence>
<dbReference type="FunFam" id="3.20.20.140:FF:000019">
    <property type="entry name" value="Cytosine deaminase"/>
    <property type="match status" value="1"/>
</dbReference>
<dbReference type="PANTHER" id="PTHR32027">
    <property type="entry name" value="CYTOSINE DEAMINASE"/>
    <property type="match status" value="1"/>
</dbReference>
<name>A0A944CEN1_9HYPH</name>
<dbReference type="EC" id="3.5.4.1" evidence="4"/>
<keyword evidence="2 4" id="KW-0378">Hydrolase</keyword>
<dbReference type="InterPro" id="IPR032466">
    <property type="entry name" value="Metal_Hydrolase"/>
</dbReference>
<dbReference type="RefSeq" id="WP_213216292.1">
    <property type="nucleotide sequence ID" value="NZ_QTKU01000002.1"/>
</dbReference>
<dbReference type="SUPFAM" id="SSF51338">
    <property type="entry name" value="Composite domain of metallo-dependent hydrolases"/>
    <property type="match status" value="1"/>
</dbReference>